<comment type="caution">
    <text evidence="1">The sequence shown here is derived from an EMBL/GenBank/DDBJ whole genome shotgun (WGS) entry which is preliminary data.</text>
</comment>
<accession>A0A510XCB3</accession>
<dbReference type="InterPro" id="IPR014543">
    <property type="entry name" value="UCP028291"/>
</dbReference>
<dbReference type="PIRSF" id="PIRSF028291">
    <property type="entry name" value="UCP028291"/>
    <property type="match status" value="1"/>
</dbReference>
<evidence type="ECO:0008006" key="3">
    <source>
        <dbReference type="Google" id="ProtNLM"/>
    </source>
</evidence>
<reference evidence="1 2" key="1">
    <citation type="submission" date="2019-07" db="EMBL/GenBank/DDBJ databases">
        <title>Whole genome shotgun sequence of Halomonas pacifica NBRC 102220.</title>
        <authorList>
            <person name="Hosoyama A."/>
            <person name="Uohara A."/>
            <person name="Ohji S."/>
            <person name="Ichikawa N."/>
        </authorList>
    </citation>
    <scope>NUCLEOTIDE SEQUENCE [LARGE SCALE GENOMIC DNA]</scope>
    <source>
        <strain evidence="1 2">NBRC 102220</strain>
    </source>
</reference>
<organism evidence="1 2">
    <name type="scientific">Bisbaumannia pacifica</name>
    <dbReference type="NCBI Taxonomy" id="77098"/>
    <lineage>
        <taxon>Bacteria</taxon>
        <taxon>Pseudomonadati</taxon>
        <taxon>Pseudomonadota</taxon>
        <taxon>Gammaproteobacteria</taxon>
        <taxon>Oceanospirillales</taxon>
        <taxon>Halomonadaceae</taxon>
        <taxon>Bisbaumannia</taxon>
    </lineage>
</organism>
<dbReference type="EMBL" id="BJUK01000065">
    <property type="protein sequence ID" value="GEK49058.1"/>
    <property type="molecule type" value="Genomic_DNA"/>
</dbReference>
<proteinExistence type="predicted"/>
<dbReference type="Pfam" id="PF09981">
    <property type="entry name" value="DUF2218"/>
    <property type="match status" value="1"/>
</dbReference>
<evidence type="ECO:0000313" key="1">
    <source>
        <dbReference type="EMBL" id="GEK49058.1"/>
    </source>
</evidence>
<protein>
    <recommendedName>
        <fullName evidence="3">DUF2218 domain-containing protein</fullName>
    </recommendedName>
</protein>
<evidence type="ECO:0000313" key="2">
    <source>
        <dbReference type="Proteomes" id="UP000321275"/>
    </source>
</evidence>
<dbReference type="Gene3D" id="3.30.310.50">
    <property type="entry name" value="Alpha-D-phosphohexomutase, C-terminal domain"/>
    <property type="match status" value="1"/>
</dbReference>
<name>A0A510XCB3_9GAMM</name>
<dbReference type="Proteomes" id="UP000321275">
    <property type="component" value="Unassembled WGS sequence"/>
</dbReference>
<dbReference type="AlphaFoldDB" id="A0A510XCB3"/>
<keyword evidence="2" id="KW-1185">Reference proteome</keyword>
<dbReference type="RefSeq" id="WP_146804376.1">
    <property type="nucleotide sequence ID" value="NZ_BJUK01000065.1"/>
</dbReference>
<sequence>MPSMNAQVPTPEAGRLIQRLCKHFRHKIDAEWDAHQGHLRFSIGECRLDAEPDALRLRCDAASAEELTELGEVVASHLVRFAGDTVEAVEWQATT</sequence>
<dbReference type="OrthoDB" id="9806511at2"/>
<gene>
    <name evidence="1" type="ORF">HPA02_33410</name>
</gene>